<comment type="similarity">
    <text evidence="2">Belongs to the MSOX/MTOX family.</text>
</comment>
<evidence type="ECO:0000256" key="1">
    <source>
        <dbReference type="ARBA" id="ARBA00001974"/>
    </source>
</evidence>
<gene>
    <name evidence="7" type="ORF">HYPBUDRAFT_110555</name>
</gene>
<dbReference type="GO" id="GO:0008115">
    <property type="term" value="F:sarcosine oxidase activity"/>
    <property type="evidence" value="ECO:0007669"/>
    <property type="project" value="TreeGrafter"/>
</dbReference>
<evidence type="ECO:0000259" key="6">
    <source>
        <dbReference type="Pfam" id="PF01266"/>
    </source>
</evidence>
<comment type="cofactor">
    <cofactor evidence="1">
        <name>FAD</name>
        <dbReference type="ChEBI" id="CHEBI:57692"/>
    </cofactor>
</comment>
<organism evidence="7 8">
    <name type="scientific">Hyphopichia burtonii NRRL Y-1933</name>
    <dbReference type="NCBI Taxonomy" id="984485"/>
    <lineage>
        <taxon>Eukaryota</taxon>
        <taxon>Fungi</taxon>
        <taxon>Dikarya</taxon>
        <taxon>Ascomycota</taxon>
        <taxon>Saccharomycotina</taxon>
        <taxon>Pichiomycetes</taxon>
        <taxon>Debaryomycetaceae</taxon>
        <taxon>Hyphopichia</taxon>
    </lineage>
</organism>
<keyword evidence="8" id="KW-1185">Reference proteome</keyword>
<evidence type="ECO:0000256" key="4">
    <source>
        <dbReference type="ARBA" id="ARBA00022827"/>
    </source>
</evidence>
<proteinExistence type="inferred from homology"/>
<keyword evidence="5" id="KW-0560">Oxidoreductase</keyword>
<evidence type="ECO:0000256" key="3">
    <source>
        <dbReference type="ARBA" id="ARBA00022630"/>
    </source>
</evidence>
<dbReference type="Gene3D" id="3.50.50.60">
    <property type="entry name" value="FAD/NAD(P)-binding domain"/>
    <property type="match status" value="1"/>
</dbReference>
<dbReference type="InterPro" id="IPR045170">
    <property type="entry name" value="MTOX"/>
</dbReference>
<evidence type="ECO:0000313" key="8">
    <source>
        <dbReference type="Proteomes" id="UP000095085"/>
    </source>
</evidence>
<feature type="domain" description="FAD dependent oxidoreductase" evidence="6">
    <location>
        <begin position="9"/>
        <end position="424"/>
    </location>
</feature>
<reference evidence="8" key="1">
    <citation type="submission" date="2016-05" db="EMBL/GenBank/DDBJ databases">
        <title>Comparative genomics of biotechnologically important yeasts.</title>
        <authorList>
            <consortium name="DOE Joint Genome Institute"/>
            <person name="Riley R."/>
            <person name="Haridas S."/>
            <person name="Wolfe K.H."/>
            <person name="Lopes M.R."/>
            <person name="Hittinger C.T."/>
            <person name="Goker M."/>
            <person name="Salamov A."/>
            <person name="Wisecaver J."/>
            <person name="Long T.M."/>
            <person name="Aerts A.L."/>
            <person name="Barry K."/>
            <person name="Choi C."/>
            <person name="Clum A."/>
            <person name="Coughlan A.Y."/>
            <person name="Deshpande S."/>
            <person name="Douglass A.P."/>
            <person name="Hanson S.J."/>
            <person name="Klenk H.-P."/>
            <person name="Labutti K."/>
            <person name="Lapidus A."/>
            <person name="Lindquist E."/>
            <person name="Lipzen A."/>
            <person name="Meier-Kolthoff J.P."/>
            <person name="Ohm R.A."/>
            <person name="Otillar R.P."/>
            <person name="Pangilinan J."/>
            <person name="Peng Y."/>
            <person name="Rokas A."/>
            <person name="Rosa C.A."/>
            <person name="Scheuner C."/>
            <person name="Sibirny A.A."/>
            <person name="Slot J.C."/>
            <person name="Stielow J.B."/>
            <person name="Sun H."/>
            <person name="Kurtzman C.P."/>
            <person name="Blackwell M."/>
            <person name="Grigoriev I.V."/>
            <person name="Jeffries T.W."/>
        </authorList>
    </citation>
    <scope>NUCLEOTIDE SEQUENCE [LARGE SCALE GENOMIC DNA]</scope>
    <source>
        <strain evidence="8">NRRL Y-1933</strain>
    </source>
</reference>
<protein>
    <submittedName>
        <fullName evidence="7">Nucleotide-binding domain-containing protein</fullName>
    </submittedName>
</protein>
<sequence>MSIDKDSSILIVGAAAFGNSTALHLARRGFTNITVFDRQPYDVNHFDSVHGSADAASTDLNKIVRFTHYDDLHRSFALKTIKEWENWNELYSNSDLPEGLDGKGKLYNKVGYLRYHTTPWEEQPAEVENFENFEKLGLSWTQFDINNEHDKFRAEISGFGKKFDALKLAGKKENGKPIIGNLDITTGFAYASKATYFAYHLAKTAGVKYILGKKGEFEKFIKDGEDVKGIVTADGEEHKADIVIVAAGAWTSSLVPELSPIQQADSGNILLIKIPPERKDLLKKYSIENFPVVAWKQYDHRFEGGGVFFFPITDNGYLKFGARHTRWINNVNGVSVPLTESSNVLDVPKDAFKTVTDFISTYLPDIAEAKLPFEKLRLCWYGESINEDFIIDRVPGNNNLLVVAGDSGHGFKFIPTIGEVTADLLEGRETELTKRFKWRSAKDFPEEDELFKKDFENLDLTKNDILGADPNYFTK</sequence>
<dbReference type="GeneID" id="30993323"/>
<accession>A0A1E4RI39</accession>
<keyword evidence="4" id="KW-0274">FAD</keyword>
<dbReference type="SUPFAM" id="SSF51905">
    <property type="entry name" value="FAD/NAD(P)-binding domain"/>
    <property type="match status" value="1"/>
</dbReference>
<dbReference type="EMBL" id="KV454542">
    <property type="protein sequence ID" value="ODV66765.1"/>
    <property type="molecule type" value="Genomic_DNA"/>
</dbReference>
<dbReference type="PANTHER" id="PTHR10961:SF15">
    <property type="entry name" value="FAD DEPENDENT OXIDOREDUCTASE DOMAIN-CONTAINING PROTEIN"/>
    <property type="match status" value="1"/>
</dbReference>
<dbReference type="OrthoDB" id="4025884at2759"/>
<dbReference type="GO" id="GO:0050660">
    <property type="term" value="F:flavin adenine dinucleotide binding"/>
    <property type="evidence" value="ECO:0007669"/>
    <property type="project" value="InterPro"/>
</dbReference>
<dbReference type="Pfam" id="PF01266">
    <property type="entry name" value="DAO"/>
    <property type="match status" value="1"/>
</dbReference>
<evidence type="ECO:0000313" key="7">
    <source>
        <dbReference type="EMBL" id="ODV66765.1"/>
    </source>
</evidence>
<dbReference type="AlphaFoldDB" id="A0A1E4RI39"/>
<dbReference type="PANTHER" id="PTHR10961">
    <property type="entry name" value="PEROXISOMAL SARCOSINE OXIDASE"/>
    <property type="match status" value="1"/>
</dbReference>
<keyword evidence="3" id="KW-0285">Flavoprotein</keyword>
<evidence type="ECO:0000256" key="2">
    <source>
        <dbReference type="ARBA" id="ARBA00010989"/>
    </source>
</evidence>
<dbReference type="Proteomes" id="UP000095085">
    <property type="component" value="Unassembled WGS sequence"/>
</dbReference>
<dbReference type="InterPro" id="IPR036188">
    <property type="entry name" value="FAD/NAD-bd_sf"/>
</dbReference>
<dbReference type="InterPro" id="IPR006076">
    <property type="entry name" value="FAD-dep_OxRdtase"/>
</dbReference>
<dbReference type="Gene3D" id="3.30.9.10">
    <property type="entry name" value="D-Amino Acid Oxidase, subunit A, domain 2"/>
    <property type="match status" value="1"/>
</dbReference>
<evidence type="ECO:0000256" key="5">
    <source>
        <dbReference type="ARBA" id="ARBA00023002"/>
    </source>
</evidence>
<name>A0A1E4RI39_9ASCO</name>
<dbReference type="RefSeq" id="XP_020075832.1">
    <property type="nucleotide sequence ID" value="XM_020218773.1"/>
</dbReference>
<dbReference type="STRING" id="984485.A0A1E4RI39"/>